<evidence type="ECO:0000313" key="2">
    <source>
        <dbReference type="Proteomes" id="UP001218362"/>
    </source>
</evidence>
<dbReference type="KEGG" id="acob:P0Y56_16175"/>
<reference evidence="1" key="1">
    <citation type="submission" date="2023-03" db="EMBL/GenBank/DDBJ databases">
        <title>Andean soil-derived lignocellulolytic bacterial consortium as a source of novel taxa and putative plastic-active enzymes.</title>
        <authorList>
            <person name="Diaz-Garcia L."/>
            <person name="Chuvochina M."/>
            <person name="Feuerriegel G."/>
            <person name="Bunk B."/>
            <person name="Sproer C."/>
            <person name="Streit W.R."/>
            <person name="Rodriguez L.M."/>
            <person name="Overmann J."/>
            <person name="Jimenez D.J."/>
        </authorList>
    </citation>
    <scope>NUCLEOTIDE SEQUENCE</scope>
    <source>
        <strain evidence="1">MAG 26</strain>
    </source>
</reference>
<name>A0AAJ6BPD6_9SPHN</name>
<dbReference type="Proteomes" id="UP001218362">
    <property type="component" value="Chromosome"/>
</dbReference>
<dbReference type="InterPro" id="IPR009057">
    <property type="entry name" value="Homeodomain-like_sf"/>
</dbReference>
<protein>
    <submittedName>
        <fullName evidence="1">Uncharacterized protein</fullName>
    </submittedName>
</protein>
<dbReference type="EMBL" id="CP119316">
    <property type="protein sequence ID" value="WEK46523.1"/>
    <property type="molecule type" value="Genomic_DNA"/>
</dbReference>
<dbReference type="Gene3D" id="1.10.357.10">
    <property type="entry name" value="Tetracycline Repressor, domain 2"/>
    <property type="match status" value="1"/>
</dbReference>
<organism evidence="1 2">
    <name type="scientific">Candidatus Andeanibacterium colombiense</name>
    <dbReference type="NCBI Taxonomy" id="3121345"/>
    <lineage>
        <taxon>Bacteria</taxon>
        <taxon>Pseudomonadati</taxon>
        <taxon>Pseudomonadota</taxon>
        <taxon>Alphaproteobacteria</taxon>
        <taxon>Sphingomonadales</taxon>
        <taxon>Sphingomonadaceae</taxon>
        <taxon>Candidatus Andeanibacterium</taxon>
    </lineage>
</organism>
<dbReference type="SUPFAM" id="SSF46689">
    <property type="entry name" value="Homeodomain-like"/>
    <property type="match status" value="1"/>
</dbReference>
<evidence type="ECO:0000313" key="1">
    <source>
        <dbReference type="EMBL" id="WEK46523.1"/>
    </source>
</evidence>
<gene>
    <name evidence="1" type="ORF">P0Y56_16175</name>
</gene>
<dbReference type="AlphaFoldDB" id="A0AAJ6BPD6"/>
<sequence length="68" mass="7475">MLEATKACLVRLGPRATTGHEICRQAGGSHGLLRHYSDNADNLPLETYRTMGDDFLTRFEQELAAPAS</sequence>
<proteinExistence type="predicted"/>
<accession>A0AAJ6BPD6</accession>